<organism evidence="3 4">
    <name type="scientific">Crateriforma conspicua</name>
    <dbReference type="NCBI Taxonomy" id="2527996"/>
    <lineage>
        <taxon>Bacteria</taxon>
        <taxon>Pseudomonadati</taxon>
        <taxon>Planctomycetota</taxon>
        <taxon>Planctomycetia</taxon>
        <taxon>Planctomycetales</taxon>
        <taxon>Planctomycetaceae</taxon>
        <taxon>Crateriforma</taxon>
    </lineage>
</organism>
<keyword evidence="2" id="KW-0472">Membrane</keyword>
<sequence>MLTPTKPARAFLPFQTGILAVLFLPALLLTAGCSSEPPGEASVAPDEVRQGDHAMHGSDADAVLMADPDANVASAEWVDPEPPASEAAAPDFVEAAPTAAPAIPMESPDSTAVEKLAPTRAPASTMADASGDVRLPPHLEDLPAGASHDPESGFATLQVFYATDRAQGSTSLADYRMTGDRSLFLVASMVFFVLLGFSLFQLIRRNGRLATLSMILAGMTGCLTGLVVLMGRANIEKHGVTYTGQRGTLQHGVCKVTVPDTHRRGEVERPSLLRFEFAEDQQRHIVLTQAIELIPEDFHRRLGECIDQTTDRELLLFIHGYNVDFQSAVRRTAQIAVDLPFDGVPICYSWPSQGTLLGYSVDENNVQWTTSHLRQFLMDLVQKTGARSINVVAHSMGNRAMTAAMQQIQLSHPGEKLFDRVVMAAPDVDADYFRRDLAGPLTDLANQVTLYASSDDQALIASKQVHGYPRAGESGDHLVIVPGVETVDVSGIDLSLLGHSYYGDSEFMLRELYDVVQSRLPAWQRESLVGRRLGEKVYWKLVERNASVVLPTRR</sequence>
<comment type="caution">
    <text evidence="3">The sequence shown here is derived from an EMBL/GenBank/DDBJ whole genome shotgun (WGS) entry which is preliminary data.</text>
</comment>
<feature type="transmembrane region" description="Helical" evidence="2">
    <location>
        <begin position="209"/>
        <end position="231"/>
    </location>
</feature>
<keyword evidence="2" id="KW-1133">Transmembrane helix</keyword>
<name>A0A5C6FR31_9PLAN</name>
<proteinExistence type="predicted"/>
<keyword evidence="2" id="KW-0812">Transmembrane</keyword>
<gene>
    <name evidence="3" type="ORF">V7x_02780</name>
</gene>
<dbReference type="Pfam" id="PF05990">
    <property type="entry name" value="DUF900"/>
    <property type="match status" value="1"/>
</dbReference>
<evidence type="ECO:0000256" key="1">
    <source>
        <dbReference type="SAM" id="MobiDB-lite"/>
    </source>
</evidence>
<feature type="compositionally biased region" description="Basic and acidic residues" evidence="1">
    <location>
        <begin position="46"/>
        <end position="56"/>
    </location>
</feature>
<dbReference type="SUPFAM" id="SSF53474">
    <property type="entry name" value="alpha/beta-Hydrolases"/>
    <property type="match status" value="1"/>
</dbReference>
<feature type="transmembrane region" description="Helical" evidence="2">
    <location>
        <begin position="183"/>
        <end position="202"/>
    </location>
</feature>
<dbReference type="RefSeq" id="WP_146410362.1">
    <property type="nucleotide sequence ID" value="NZ_SJPZ01000001.1"/>
</dbReference>
<accession>A0A5C6FR31</accession>
<dbReference type="InterPro" id="IPR010297">
    <property type="entry name" value="DUF900_hydrolase"/>
</dbReference>
<evidence type="ECO:0000313" key="4">
    <source>
        <dbReference type="Proteomes" id="UP000316476"/>
    </source>
</evidence>
<dbReference type="InterPro" id="IPR029058">
    <property type="entry name" value="AB_hydrolase_fold"/>
</dbReference>
<evidence type="ECO:0000256" key="2">
    <source>
        <dbReference type="SAM" id="Phobius"/>
    </source>
</evidence>
<dbReference type="Proteomes" id="UP000316476">
    <property type="component" value="Unassembled WGS sequence"/>
</dbReference>
<reference evidence="3 4" key="1">
    <citation type="submission" date="2019-02" db="EMBL/GenBank/DDBJ databases">
        <title>Deep-cultivation of Planctomycetes and their phenomic and genomic characterization uncovers novel biology.</title>
        <authorList>
            <person name="Wiegand S."/>
            <person name="Jogler M."/>
            <person name="Boedeker C."/>
            <person name="Pinto D."/>
            <person name="Vollmers J."/>
            <person name="Rivas-Marin E."/>
            <person name="Kohn T."/>
            <person name="Peeters S.H."/>
            <person name="Heuer A."/>
            <person name="Rast P."/>
            <person name="Oberbeckmann S."/>
            <person name="Bunk B."/>
            <person name="Jeske O."/>
            <person name="Meyerdierks A."/>
            <person name="Storesund J.E."/>
            <person name="Kallscheuer N."/>
            <person name="Luecker S."/>
            <person name="Lage O.M."/>
            <person name="Pohl T."/>
            <person name="Merkel B.J."/>
            <person name="Hornburger P."/>
            <person name="Mueller R.-W."/>
            <person name="Bruemmer F."/>
            <person name="Labrenz M."/>
            <person name="Spormann A.M."/>
            <person name="Op Den Camp H."/>
            <person name="Overmann J."/>
            <person name="Amann R."/>
            <person name="Jetten M.S.M."/>
            <person name="Mascher T."/>
            <person name="Medema M.H."/>
            <person name="Devos D.P."/>
            <person name="Kaster A.-K."/>
            <person name="Ovreas L."/>
            <person name="Rohde M."/>
            <person name="Galperin M.Y."/>
            <person name="Jogler C."/>
        </authorList>
    </citation>
    <scope>NUCLEOTIDE SEQUENCE [LARGE SCALE GENOMIC DNA]</scope>
    <source>
        <strain evidence="3 4">V7</strain>
    </source>
</reference>
<protein>
    <recommendedName>
        <fullName evidence="5">Alpha/beta hydrolase family protein</fullName>
    </recommendedName>
</protein>
<evidence type="ECO:0008006" key="5">
    <source>
        <dbReference type="Google" id="ProtNLM"/>
    </source>
</evidence>
<dbReference type="PANTHER" id="PTHR36513">
    <property type="entry name" value="ABC TRANSMEMBRANE TYPE-1 DOMAIN-CONTAINING PROTEIN"/>
    <property type="match status" value="1"/>
</dbReference>
<dbReference type="EMBL" id="SJPZ01000001">
    <property type="protein sequence ID" value="TWU64734.1"/>
    <property type="molecule type" value="Genomic_DNA"/>
</dbReference>
<dbReference type="AlphaFoldDB" id="A0A5C6FR31"/>
<dbReference type="OrthoDB" id="334507at2"/>
<dbReference type="PANTHER" id="PTHR36513:SF1">
    <property type="entry name" value="TRANSMEMBRANE PROTEIN"/>
    <property type="match status" value="1"/>
</dbReference>
<dbReference type="PROSITE" id="PS51257">
    <property type="entry name" value="PROKAR_LIPOPROTEIN"/>
    <property type="match status" value="1"/>
</dbReference>
<feature type="region of interest" description="Disordered" evidence="1">
    <location>
        <begin position="35"/>
        <end position="56"/>
    </location>
</feature>
<evidence type="ECO:0000313" key="3">
    <source>
        <dbReference type="EMBL" id="TWU64734.1"/>
    </source>
</evidence>
<dbReference type="Gene3D" id="3.40.50.1820">
    <property type="entry name" value="alpha/beta hydrolase"/>
    <property type="match status" value="1"/>
</dbReference>